<feature type="compositionally biased region" description="Acidic residues" evidence="1">
    <location>
        <begin position="1"/>
        <end position="53"/>
    </location>
</feature>
<evidence type="ECO:0000313" key="4">
    <source>
        <dbReference type="Proteomes" id="UP000799777"/>
    </source>
</evidence>
<evidence type="ECO:0000259" key="2">
    <source>
        <dbReference type="PROSITE" id="PS50181"/>
    </source>
</evidence>
<feature type="compositionally biased region" description="Acidic residues" evidence="1">
    <location>
        <begin position="75"/>
        <end position="88"/>
    </location>
</feature>
<name>A0A9P4LK09_9PLEO</name>
<dbReference type="OrthoDB" id="9984533at2759"/>
<dbReference type="InterPro" id="IPR001810">
    <property type="entry name" value="F-box_dom"/>
</dbReference>
<accession>A0A9P4LK09</accession>
<sequence>MRDADESDEDDGGEWVEGGDEEEQVEGDDDGVDDDEEDVEEEGEEEDYDDDNDPWNSHEAAWNMHGPDYSHHADDNEDEDADSSDGDDDRWSQASVLSLQDDFDHMQDNKDETSSMFSYHEQHSYDPEKLKKEDFEWADRARVLGINPEWEEEKKKAFINPGACEQPVYHAYEPNEPGQEQRIATFPFHEECYKLLARRLGYDHRKYIDKDVLYEVMKQNVVELAKNLEFNYGSIEGVEQFWECYAGEEYAVTDPGPRAGIEEVVKSMLPASLFDRPETAQLSLAHKVRHDPLAVLPYDVLHGIVSHLSINDTLSLVKASWHVFDATRQPFFWRHMIRLHIASFFYELDGLLKDATFPGTFDWRGLFQWLNEITKGKYAMDTPFNGIANRRRIWNVCSQLAPLYQEKLYAESYKDPGDEEAAAIMSNAKAYHTVVTVFPQPPASETKTVSTQFIRSWSEIAYRACDLETYWNKGYKGDLVGISVCFGSATRVFGSTEGVKGLSLHVGAGEWIREIRLLLHNIEAHKNSSDEEEITGPEDKRALDKSGITGMALFLTDGRENISLLQASHPSAPIPASPPSYTPAQTLLWTSRGTHVYSYSGLTVPIWSHPTKSFYAFPPPPSSSLPTFPHTDMLPYHTINWAQIPSAYENLTQIRFLQVPDEHGLSILGIHQKTTSRFGGSEHSGTGGAVPGQIWEEWKGVKAFKELDLWNKVKTWDERFMGVFEIDGPGGEVVSEVWVTRDRRTIKLVSSLGREGVFGDEVGGTAVDGGNGEDGWDVKKAAEGELIVGLGVSFGRVGGWSPGARRWSHWGMSDVGVIVVRVEDEVEESGKQPRIGFR</sequence>
<dbReference type="EMBL" id="ML978222">
    <property type="protein sequence ID" value="KAF2027720.1"/>
    <property type="molecule type" value="Genomic_DNA"/>
</dbReference>
<keyword evidence="4" id="KW-1185">Reference proteome</keyword>
<dbReference type="PROSITE" id="PS50181">
    <property type="entry name" value="FBOX"/>
    <property type="match status" value="1"/>
</dbReference>
<dbReference type="SUPFAM" id="SSF81383">
    <property type="entry name" value="F-box domain"/>
    <property type="match status" value="1"/>
</dbReference>
<reference evidence="3" key="1">
    <citation type="journal article" date="2020" name="Stud. Mycol.">
        <title>101 Dothideomycetes genomes: a test case for predicting lifestyles and emergence of pathogens.</title>
        <authorList>
            <person name="Haridas S."/>
            <person name="Albert R."/>
            <person name="Binder M."/>
            <person name="Bloem J."/>
            <person name="Labutti K."/>
            <person name="Salamov A."/>
            <person name="Andreopoulos B."/>
            <person name="Baker S."/>
            <person name="Barry K."/>
            <person name="Bills G."/>
            <person name="Bluhm B."/>
            <person name="Cannon C."/>
            <person name="Castanera R."/>
            <person name="Culley D."/>
            <person name="Daum C."/>
            <person name="Ezra D."/>
            <person name="Gonzalez J."/>
            <person name="Henrissat B."/>
            <person name="Kuo A."/>
            <person name="Liang C."/>
            <person name="Lipzen A."/>
            <person name="Lutzoni F."/>
            <person name="Magnuson J."/>
            <person name="Mondo S."/>
            <person name="Nolan M."/>
            <person name="Ohm R."/>
            <person name="Pangilinan J."/>
            <person name="Park H.-J."/>
            <person name="Ramirez L."/>
            <person name="Alfaro M."/>
            <person name="Sun H."/>
            <person name="Tritt A."/>
            <person name="Yoshinaga Y."/>
            <person name="Zwiers L.-H."/>
            <person name="Turgeon B."/>
            <person name="Goodwin S."/>
            <person name="Spatafora J."/>
            <person name="Crous P."/>
            <person name="Grigoriev I."/>
        </authorList>
    </citation>
    <scope>NUCLEOTIDE SEQUENCE</scope>
    <source>
        <strain evidence="3">CBS 110217</strain>
    </source>
</reference>
<gene>
    <name evidence="3" type="ORF">EK21DRAFT_71224</name>
</gene>
<feature type="region of interest" description="Disordered" evidence="1">
    <location>
        <begin position="1"/>
        <end position="93"/>
    </location>
</feature>
<protein>
    <recommendedName>
        <fullName evidence="2">F-box domain-containing protein</fullName>
    </recommendedName>
</protein>
<evidence type="ECO:0000256" key="1">
    <source>
        <dbReference type="SAM" id="MobiDB-lite"/>
    </source>
</evidence>
<organism evidence="3 4">
    <name type="scientific">Setomelanomma holmii</name>
    <dbReference type="NCBI Taxonomy" id="210430"/>
    <lineage>
        <taxon>Eukaryota</taxon>
        <taxon>Fungi</taxon>
        <taxon>Dikarya</taxon>
        <taxon>Ascomycota</taxon>
        <taxon>Pezizomycotina</taxon>
        <taxon>Dothideomycetes</taxon>
        <taxon>Pleosporomycetidae</taxon>
        <taxon>Pleosporales</taxon>
        <taxon>Pleosporineae</taxon>
        <taxon>Phaeosphaeriaceae</taxon>
        <taxon>Setomelanomma</taxon>
    </lineage>
</organism>
<dbReference type="AlphaFoldDB" id="A0A9P4LK09"/>
<comment type="caution">
    <text evidence="3">The sequence shown here is derived from an EMBL/GenBank/DDBJ whole genome shotgun (WGS) entry which is preliminary data.</text>
</comment>
<feature type="domain" description="F-box" evidence="2">
    <location>
        <begin position="290"/>
        <end position="336"/>
    </location>
</feature>
<evidence type="ECO:0000313" key="3">
    <source>
        <dbReference type="EMBL" id="KAF2027720.1"/>
    </source>
</evidence>
<proteinExistence type="predicted"/>
<dbReference type="InterPro" id="IPR036047">
    <property type="entry name" value="F-box-like_dom_sf"/>
</dbReference>
<dbReference type="Proteomes" id="UP000799777">
    <property type="component" value="Unassembled WGS sequence"/>
</dbReference>